<organism evidence="4 5">
    <name type="scientific">Fistulifera solaris</name>
    <name type="common">Oleaginous diatom</name>
    <dbReference type="NCBI Taxonomy" id="1519565"/>
    <lineage>
        <taxon>Eukaryota</taxon>
        <taxon>Sar</taxon>
        <taxon>Stramenopiles</taxon>
        <taxon>Ochrophyta</taxon>
        <taxon>Bacillariophyta</taxon>
        <taxon>Bacillariophyceae</taxon>
        <taxon>Bacillariophycidae</taxon>
        <taxon>Naviculales</taxon>
        <taxon>Naviculaceae</taxon>
        <taxon>Fistulifera</taxon>
    </lineage>
</organism>
<dbReference type="Pfam" id="PF03422">
    <property type="entry name" value="CBM_6"/>
    <property type="match status" value="1"/>
</dbReference>
<proteinExistence type="predicted"/>
<accession>A0A1Z5KSU0</accession>
<evidence type="ECO:0000313" key="5">
    <source>
        <dbReference type="Proteomes" id="UP000198406"/>
    </source>
</evidence>
<dbReference type="EMBL" id="BDSP01000289">
    <property type="protein sequence ID" value="GAX29257.1"/>
    <property type="molecule type" value="Genomic_DNA"/>
</dbReference>
<keyword evidence="2" id="KW-0732">Signal</keyword>
<feature type="signal peptide" evidence="2">
    <location>
        <begin position="1"/>
        <end position="19"/>
    </location>
</feature>
<reference evidence="4 5" key="1">
    <citation type="journal article" date="2015" name="Plant Cell">
        <title>Oil accumulation by the oleaginous diatom Fistulifera solaris as revealed by the genome and transcriptome.</title>
        <authorList>
            <person name="Tanaka T."/>
            <person name="Maeda Y."/>
            <person name="Veluchamy A."/>
            <person name="Tanaka M."/>
            <person name="Abida H."/>
            <person name="Marechal E."/>
            <person name="Bowler C."/>
            <person name="Muto M."/>
            <person name="Sunaga Y."/>
            <person name="Tanaka M."/>
            <person name="Yoshino T."/>
            <person name="Taniguchi T."/>
            <person name="Fukuda Y."/>
            <person name="Nemoto M."/>
            <person name="Matsumoto M."/>
            <person name="Wong P.S."/>
            <person name="Aburatani S."/>
            <person name="Fujibuchi W."/>
        </authorList>
    </citation>
    <scope>NUCLEOTIDE SEQUENCE [LARGE SCALE GENOMIC DNA]</scope>
    <source>
        <strain evidence="4 5">JPCC DA0580</strain>
    </source>
</reference>
<evidence type="ECO:0000259" key="3">
    <source>
        <dbReference type="Pfam" id="PF03422"/>
    </source>
</evidence>
<dbReference type="GO" id="GO:0030246">
    <property type="term" value="F:carbohydrate binding"/>
    <property type="evidence" value="ECO:0007669"/>
    <property type="project" value="InterPro"/>
</dbReference>
<dbReference type="AlphaFoldDB" id="A0A1Z5KSU0"/>
<evidence type="ECO:0000256" key="2">
    <source>
        <dbReference type="SAM" id="SignalP"/>
    </source>
</evidence>
<gene>
    <name evidence="4" type="ORF">FisN_16Hh314</name>
</gene>
<feature type="chain" id="PRO_5013187696" description="CBM6 domain-containing protein" evidence="2">
    <location>
        <begin position="20"/>
        <end position="456"/>
    </location>
</feature>
<sequence>MHSNMKQLHFFMVLGCTLAQSLRPAITTSLRMSNSSGFTNSSVPKPPNSPNFSLTNQLLPNSTNTARIPITTSSGANEAPKNHDYPFYFITTEQLTNRSPGIAVEQSKELQSSLSELQLSHFFEFDLEGFSSTSKARDPFYELQMRYSSPSGDGAFLLYHVTQNETGAEELVLLANVTDLNATGSWQRYATMLVTSNMTLPSLFLNQDTAKLRAVVREGGFNWMFFYFIAGNIRDAPGMTSLNPRRPEPSPPAPGRLPFFDRFITVDDFIAGSDDVIVEQSIEEGRSNFGQLNRTSWMQFRLSVPITGIYNVHVRLASINGDGSFDLMLVEETPTNMTATAAPATPVTLNGPGVGPTRANTTTPVSTLTATNTVGLSNVTSSVKQSLTYIASFEDFPASGSWDQYTRITQEVYLEQGEHLYSINVTAPGFNLAWLYFEPSDLKDAIAERNNDLYSI</sequence>
<comment type="caution">
    <text evidence="4">The sequence shown here is derived from an EMBL/GenBank/DDBJ whole genome shotgun (WGS) entry which is preliminary data.</text>
</comment>
<name>A0A1Z5KSU0_FISSO</name>
<protein>
    <recommendedName>
        <fullName evidence="3">CBM6 domain-containing protein</fullName>
    </recommendedName>
</protein>
<dbReference type="SUPFAM" id="SSF49785">
    <property type="entry name" value="Galactose-binding domain-like"/>
    <property type="match status" value="1"/>
</dbReference>
<dbReference type="Proteomes" id="UP000198406">
    <property type="component" value="Unassembled WGS sequence"/>
</dbReference>
<dbReference type="Gene3D" id="2.60.120.260">
    <property type="entry name" value="Galactose-binding domain-like"/>
    <property type="match status" value="2"/>
</dbReference>
<dbReference type="InterPro" id="IPR005084">
    <property type="entry name" value="CBM6"/>
</dbReference>
<evidence type="ECO:0000313" key="4">
    <source>
        <dbReference type="EMBL" id="GAX29257.1"/>
    </source>
</evidence>
<feature type="region of interest" description="Disordered" evidence="1">
    <location>
        <begin position="342"/>
        <end position="363"/>
    </location>
</feature>
<dbReference type="InParanoid" id="A0A1Z5KSU0"/>
<keyword evidence="5" id="KW-1185">Reference proteome</keyword>
<dbReference type="InterPro" id="IPR008979">
    <property type="entry name" value="Galactose-bd-like_sf"/>
</dbReference>
<feature type="domain" description="CBM6" evidence="3">
    <location>
        <begin position="370"/>
        <end position="438"/>
    </location>
</feature>
<evidence type="ECO:0000256" key="1">
    <source>
        <dbReference type="SAM" id="MobiDB-lite"/>
    </source>
</evidence>